<keyword evidence="7" id="KW-0539">Nucleus</keyword>
<reference evidence="11" key="1">
    <citation type="submission" date="2012-12" db="EMBL/GenBank/DDBJ databases">
        <authorList>
            <person name="Hellsten U."/>
            <person name="Grimwood J."/>
            <person name="Chapman J.A."/>
            <person name="Shapiro H."/>
            <person name="Aerts A."/>
            <person name="Otillar R.P."/>
            <person name="Terry A.Y."/>
            <person name="Boore J.L."/>
            <person name="Simakov O."/>
            <person name="Marletaz F."/>
            <person name="Cho S.-J."/>
            <person name="Edsinger-Gonzales E."/>
            <person name="Havlak P."/>
            <person name="Kuo D.-H."/>
            <person name="Larsson T."/>
            <person name="Lv J."/>
            <person name="Arendt D."/>
            <person name="Savage R."/>
            <person name="Osoegawa K."/>
            <person name="de Jong P."/>
            <person name="Lindberg D.R."/>
            <person name="Seaver E.C."/>
            <person name="Weisblat D.A."/>
            <person name="Putnam N.H."/>
            <person name="Grigoriev I.V."/>
            <person name="Rokhsar D.S."/>
        </authorList>
    </citation>
    <scope>NUCLEOTIDE SEQUENCE</scope>
    <source>
        <strain evidence="11">I ESC-2004</strain>
    </source>
</reference>
<evidence type="ECO:0000256" key="6">
    <source>
        <dbReference type="ARBA" id="ARBA00023132"/>
    </source>
</evidence>
<organism evidence="9">
    <name type="scientific">Capitella teleta</name>
    <name type="common">Polychaete worm</name>
    <dbReference type="NCBI Taxonomy" id="283909"/>
    <lineage>
        <taxon>Eukaryota</taxon>
        <taxon>Metazoa</taxon>
        <taxon>Spiralia</taxon>
        <taxon>Lophotrochozoa</taxon>
        <taxon>Annelida</taxon>
        <taxon>Polychaeta</taxon>
        <taxon>Sedentaria</taxon>
        <taxon>Scolecida</taxon>
        <taxon>Capitellidae</taxon>
        <taxon>Capitella</taxon>
    </lineage>
</organism>
<dbReference type="Pfam" id="PF15967">
    <property type="entry name" value="Nucleoporin_FG2"/>
    <property type="match status" value="1"/>
</dbReference>
<dbReference type="AlphaFoldDB" id="R7TAY8"/>
<gene>
    <name evidence="9" type="ORF">CAPTEDRAFT_183870</name>
</gene>
<evidence type="ECO:0000256" key="1">
    <source>
        <dbReference type="ARBA" id="ARBA00004567"/>
    </source>
</evidence>
<evidence type="ECO:0000256" key="2">
    <source>
        <dbReference type="ARBA" id="ARBA00022448"/>
    </source>
</evidence>
<dbReference type="PANTHER" id="PTHR13437">
    <property type="entry name" value="NUCLEOPORIN P58/P45 NUCLEOPORIN-LIKE PROTEIN 1"/>
    <property type="match status" value="1"/>
</dbReference>
<evidence type="ECO:0000313" key="9">
    <source>
        <dbReference type="EMBL" id="ELT88154.1"/>
    </source>
</evidence>
<dbReference type="Proteomes" id="UP000014760">
    <property type="component" value="Unassembled WGS sequence"/>
</dbReference>
<dbReference type="EMBL" id="AMQN01003477">
    <property type="status" value="NOT_ANNOTATED_CDS"/>
    <property type="molecule type" value="Genomic_DNA"/>
</dbReference>
<dbReference type="GO" id="GO:0005643">
    <property type="term" value="C:nuclear pore"/>
    <property type="evidence" value="ECO:0007669"/>
    <property type="project" value="UniProtKB-SubCell"/>
</dbReference>
<evidence type="ECO:0000313" key="11">
    <source>
        <dbReference type="Proteomes" id="UP000014760"/>
    </source>
</evidence>
<keyword evidence="5" id="KW-0811">Translocation</keyword>
<evidence type="ECO:0000256" key="3">
    <source>
        <dbReference type="ARBA" id="ARBA00022816"/>
    </source>
</evidence>
<keyword evidence="11" id="KW-1185">Reference proteome</keyword>
<keyword evidence="4" id="KW-0653">Protein transport</keyword>
<feature type="compositionally biased region" description="Polar residues" evidence="8">
    <location>
        <begin position="272"/>
        <end position="285"/>
    </location>
</feature>
<keyword evidence="6" id="KW-0906">Nuclear pore complex</keyword>
<dbReference type="HOGENOM" id="CLU_931407_0_0_1"/>
<dbReference type="EnsemblMetazoa" id="CapteT183870">
    <property type="protein sequence ID" value="CapteP183870"/>
    <property type="gene ID" value="CapteG183870"/>
</dbReference>
<name>R7TAY8_CAPTE</name>
<reference evidence="10" key="3">
    <citation type="submission" date="2015-06" db="UniProtKB">
        <authorList>
            <consortium name="EnsemblMetazoa"/>
        </authorList>
    </citation>
    <scope>IDENTIFICATION</scope>
</reference>
<proteinExistence type="predicted"/>
<dbReference type="OrthoDB" id="2538017at2759"/>
<dbReference type="GO" id="GO:0017056">
    <property type="term" value="F:structural constituent of nuclear pore"/>
    <property type="evidence" value="ECO:0007669"/>
    <property type="project" value="InterPro"/>
</dbReference>
<dbReference type="GO" id="GO:0051028">
    <property type="term" value="P:mRNA transport"/>
    <property type="evidence" value="ECO:0007669"/>
    <property type="project" value="UniProtKB-KW"/>
</dbReference>
<dbReference type="Gene3D" id="6.10.140.1350">
    <property type="match status" value="1"/>
</dbReference>
<protein>
    <recommendedName>
        <fullName evidence="12">Nucleoporin p58/p45</fullName>
    </recommendedName>
</protein>
<dbReference type="GO" id="GO:0008139">
    <property type="term" value="F:nuclear localization sequence binding"/>
    <property type="evidence" value="ECO:0007669"/>
    <property type="project" value="InterPro"/>
</dbReference>
<comment type="subcellular location">
    <subcellularLocation>
        <location evidence="1">Nucleus</location>
        <location evidence="1">Nuclear pore complex</location>
    </subcellularLocation>
</comment>
<reference evidence="9 11" key="2">
    <citation type="journal article" date="2013" name="Nature">
        <title>Insights into bilaterian evolution from three spiralian genomes.</title>
        <authorList>
            <person name="Simakov O."/>
            <person name="Marletaz F."/>
            <person name="Cho S.J."/>
            <person name="Edsinger-Gonzales E."/>
            <person name="Havlak P."/>
            <person name="Hellsten U."/>
            <person name="Kuo D.H."/>
            <person name="Larsson T."/>
            <person name="Lv J."/>
            <person name="Arendt D."/>
            <person name="Savage R."/>
            <person name="Osoegawa K."/>
            <person name="de Jong P."/>
            <person name="Grimwood J."/>
            <person name="Chapman J.A."/>
            <person name="Shapiro H."/>
            <person name="Aerts A."/>
            <person name="Otillar R.P."/>
            <person name="Terry A.Y."/>
            <person name="Boore J.L."/>
            <person name="Grigoriev I.V."/>
            <person name="Lindberg D.R."/>
            <person name="Seaver E.C."/>
            <person name="Weisblat D.A."/>
            <person name="Putnam N.H."/>
            <person name="Rokhsar D.S."/>
        </authorList>
    </citation>
    <scope>NUCLEOTIDE SEQUENCE</scope>
    <source>
        <strain evidence="9 11">I ESC-2004</strain>
    </source>
</reference>
<keyword evidence="3" id="KW-0509">mRNA transport</keyword>
<evidence type="ECO:0000256" key="5">
    <source>
        <dbReference type="ARBA" id="ARBA00023010"/>
    </source>
</evidence>
<evidence type="ECO:0000256" key="7">
    <source>
        <dbReference type="ARBA" id="ARBA00023242"/>
    </source>
</evidence>
<evidence type="ECO:0000256" key="8">
    <source>
        <dbReference type="SAM" id="MobiDB-lite"/>
    </source>
</evidence>
<dbReference type="InterPro" id="IPR024882">
    <property type="entry name" value="NUP58/p45/49"/>
</dbReference>
<accession>R7TAY8</accession>
<evidence type="ECO:0000256" key="4">
    <source>
        <dbReference type="ARBA" id="ARBA00022927"/>
    </source>
</evidence>
<feature type="region of interest" description="Disordered" evidence="8">
    <location>
        <begin position="272"/>
        <end position="299"/>
    </location>
</feature>
<sequence>MKQSLHLVSNHLQRNRIEIEKLKTKSAQDLKHVEISQRTNETPSGLQYENTAPIGYFIQLVEEFETNMINYRKQIEDMELHLTSVGQTNSFTPQELSLLLRKLHESFMALAAHLQVVHESVKNQKDHFLNYRQIFHGDSTDVFEQRRKHSAASIKSTGTAATGPTPFSGVTNQVASAMATALNQPQQQQAPNVYGAFGNRATNTTGLFGAGTGASGFGTTFKPATTGFGSSTIGFGSSSAGTGKALSTGFPFAPNSAAASFNAPATAGGFANNSFGQNTPNQAFQLSKPPVGNKRGKKA</sequence>
<dbReference type="GO" id="GO:0015031">
    <property type="term" value="P:protein transport"/>
    <property type="evidence" value="ECO:0007669"/>
    <property type="project" value="UniProtKB-KW"/>
</dbReference>
<evidence type="ECO:0000313" key="10">
    <source>
        <dbReference type="EnsemblMetazoa" id="CapteP183870"/>
    </source>
</evidence>
<evidence type="ECO:0008006" key="12">
    <source>
        <dbReference type="Google" id="ProtNLM"/>
    </source>
</evidence>
<dbReference type="STRING" id="283909.R7TAY8"/>
<dbReference type="OMA" id="TEYFKNC"/>
<dbReference type="PANTHER" id="PTHR13437:SF2">
    <property type="entry name" value="NUCLEOPORIN P58_P45"/>
    <property type="match status" value="1"/>
</dbReference>
<dbReference type="EMBL" id="KB311953">
    <property type="protein sequence ID" value="ELT88154.1"/>
    <property type="molecule type" value="Genomic_DNA"/>
</dbReference>
<keyword evidence="2" id="KW-0813">Transport</keyword>